<dbReference type="Pfam" id="PF03982">
    <property type="entry name" value="DAGAT"/>
    <property type="match status" value="1"/>
</dbReference>
<dbReference type="GO" id="GO:0005789">
    <property type="term" value="C:endoplasmic reticulum membrane"/>
    <property type="evidence" value="ECO:0007669"/>
    <property type="project" value="UniProtKB-SubCell"/>
</dbReference>
<evidence type="ECO:0000256" key="4">
    <source>
        <dbReference type="ARBA" id="ARBA00005420"/>
    </source>
</evidence>
<proteinExistence type="inferred from homology"/>
<dbReference type="Proteomes" id="UP000070444">
    <property type="component" value="Unassembled WGS sequence"/>
</dbReference>
<evidence type="ECO:0000313" key="16">
    <source>
        <dbReference type="EMBL" id="KXN66479.1"/>
    </source>
</evidence>
<dbReference type="AlphaFoldDB" id="A0A137NUP6"/>
<comment type="pathway">
    <text evidence="2">Glycerolipid metabolism; triacylglycerol biosynthesis.</text>
</comment>
<keyword evidence="11" id="KW-1133">Transmembrane helix</keyword>
<evidence type="ECO:0000256" key="1">
    <source>
        <dbReference type="ARBA" id="ARBA00004477"/>
    </source>
</evidence>
<dbReference type="STRING" id="796925.A0A137NUP6"/>
<comment type="catalytic activity">
    <reaction evidence="15">
        <text>an acyl-CoA + a 1,2-diacyl-sn-glycerol = a triacyl-sn-glycerol + CoA</text>
        <dbReference type="Rhea" id="RHEA:10868"/>
        <dbReference type="ChEBI" id="CHEBI:17815"/>
        <dbReference type="ChEBI" id="CHEBI:57287"/>
        <dbReference type="ChEBI" id="CHEBI:58342"/>
        <dbReference type="ChEBI" id="CHEBI:64615"/>
        <dbReference type="EC" id="2.3.1.20"/>
    </reaction>
</comment>
<dbReference type="EMBL" id="KQ964721">
    <property type="protein sequence ID" value="KXN66479.1"/>
    <property type="molecule type" value="Genomic_DNA"/>
</dbReference>
<keyword evidence="7 16" id="KW-0808">Transferase</keyword>
<keyword evidence="14 16" id="KW-0012">Acyltransferase</keyword>
<organism evidence="16 17">
    <name type="scientific">Conidiobolus coronatus (strain ATCC 28846 / CBS 209.66 / NRRL 28638)</name>
    <name type="common">Delacroixia coronata</name>
    <dbReference type="NCBI Taxonomy" id="796925"/>
    <lineage>
        <taxon>Eukaryota</taxon>
        <taxon>Fungi</taxon>
        <taxon>Fungi incertae sedis</taxon>
        <taxon>Zoopagomycota</taxon>
        <taxon>Entomophthoromycotina</taxon>
        <taxon>Entomophthoromycetes</taxon>
        <taxon>Entomophthorales</taxon>
        <taxon>Ancylistaceae</taxon>
        <taxon>Conidiobolus</taxon>
    </lineage>
</organism>
<keyword evidence="10" id="KW-0256">Endoplasmic reticulum</keyword>
<comment type="pathway">
    <text evidence="3">Lipid metabolism.</text>
</comment>
<evidence type="ECO:0000256" key="14">
    <source>
        <dbReference type="ARBA" id="ARBA00023315"/>
    </source>
</evidence>
<sequence>VFKIVRDYFDMKLIKTSDISSKKNNIFCYHPHGVVPFGMYCALNSNACGFDDLFPGIRLNMKGIAYNLIHPLLRELALYFGAQSISRESMLETLRVPGNSVGISVGGGAEMMLAVPNTAKLVIKNRFGFVKIALETGSDLVPVYAFGENEVYNQDPVDQKSFNFRIRRWLYKKTNFFLPSISGRGIFPNTKGIFPNNVPIRIVVGKPINVEKVDNPTDEQIKELHSKYCGELEALYNQYKDDFWYDSSTCPSKIEFLANPLK</sequence>
<evidence type="ECO:0000256" key="11">
    <source>
        <dbReference type="ARBA" id="ARBA00022989"/>
    </source>
</evidence>
<evidence type="ECO:0000256" key="13">
    <source>
        <dbReference type="ARBA" id="ARBA00023136"/>
    </source>
</evidence>
<comment type="similarity">
    <text evidence="4">Belongs to the diacylglycerol acyltransferase family.</text>
</comment>
<dbReference type="PANTHER" id="PTHR12317">
    <property type="entry name" value="DIACYLGLYCEROL O-ACYLTRANSFERASE"/>
    <property type="match status" value="1"/>
</dbReference>
<dbReference type="GO" id="GO:0004144">
    <property type="term" value="F:diacylglycerol O-acyltransferase activity"/>
    <property type="evidence" value="ECO:0007669"/>
    <property type="project" value="UniProtKB-EC"/>
</dbReference>
<evidence type="ECO:0000256" key="3">
    <source>
        <dbReference type="ARBA" id="ARBA00005189"/>
    </source>
</evidence>
<dbReference type="OrthoDB" id="264532at2759"/>
<dbReference type="GO" id="GO:0006071">
    <property type="term" value="P:glycerol metabolic process"/>
    <property type="evidence" value="ECO:0007669"/>
    <property type="project" value="UniProtKB-KW"/>
</dbReference>
<evidence type="ECO:0000256" key="6">
    <source>
        <dbReference type="ARBA" id="ARBA00022516"/>
    </source>
</evidence>
<dbReference type="PANTHER" id="PTHR12317:SF0">
    <property type="entry name" value="ACYLTRANSFERASE"/>
    <property type="match status" value="1"/>
</dbReference>
<evidence type="ECO:0000256" key="9">
    <source>
        <dbReference type="ARBA" id="ARBA00022798"/>
    </source>
</evidence>
<keyword evidence="9" id="KW-0319">Glycerol metabolism</keyword>
<dbReference type="EC" id="2.3.1.20" evidence="5"/>
<feature type="non-terminal residue" evidence="16">
    <location>
        <position position="1"/>
    </location>
</feature>
<evidence type="ECO:0000256" key="7">
    <source>
        <dbReference type="ARBA" id="ARBA00022679"/>
    </source>
</evidence>
<evidence type="ECO:0000256" key="10">
    <source>
        <dbReference type="ARBA" id="ARBA00022824"/>
    </source>
</evidence>
<evidence type="ECO:0000256" key="15">
    <source>
        <dbReference type="ARBA" id="ARBA00048109"/>
    </source>
</evidence>
<evidence type="ECO:0000256" key="2">
    <source>
        <dbReference type="ARBA" id="ARBA00004771"/>
    </source>
</evidence>
<keyword evidence="17" id="KW-1185">Reference proteome</keyword>
<evidence type="ECO:0000256" key="12">
    <source>
        <dbReference type="ARBA" id="ARBA00023098"/>
    </source>
</evidence>
<accession>A0A137NUP6</accession>
<comment type="subcellular location">
    <subcellularLocation>
        <location evidence="1">Endoplasmic reticulum membrane</location>
        <topology evidence="1">Multi-pass membrane protein</topology>
    </subcellularLocation>
</comment>
<keyword evidence="13" id="KW-0472">Membrane</keyword>
<evidence type="ECO:0000313" key="17">
    <source>
        <dbReference type="Proteomes" id="UP000070444"/>
    </source>
</evidence>
<evidence type="ECO:0000256" key="5">
    <source>
        <dbReference type="ARBA" id="ARBA00013244"/>
    </source>
</evidence>
<protein>
    <recommendedName>
        <fullName evidence="5">diacylglycerol O-acyltransferase</fullName>
        <ecNumber evidence="5">2.3.1.20</ecNumber>
    </recommendedName>
</protein>
<reference evidence="16 17" key="1">
    <citation type="journal article" date="2015" name="Genome Biol. Evol.">
        <title>Phylogenomic analyses indicate that early fungi evolved digesting cell walls of algal ancestors of land plants.</title>
        <authorList>
            <person name="Chang Y."/>
            <person name="Wang S."/>
            <person name="Sekimoto S."/>
            <person name="Aerts A.L."/>
            <person name="Choi C."/>
            <person name="Clum A."/>
            <person name="LaButti K.M."/>
            <person name="Lindquist E.A."/>
            <person name="Yee Ngan C."/>
            <person name="Ohm R.A."/>
            <person name="Salamov A.A."/>
            <person name="Grigoriev I.V."/>
            <person name="Spatafora J.W."/>
            <person name="Berbee M.L."/>
        </authorList>
    </citation>
    <scope>NUCLEOTIDE SEQUENCE [LARGE SCALE GENOMIC DNA]</scope>
    <source>
        <strain evidence="16 17">NRRL 28638</strain>
    </source>
</reference>
<dbReference type="GO" id="GO:0019432">
    <property type="term" value="P:triglyceride biosynthetic process"/>
    <property type="evidence" value="ECO:0007669"/>
    <property type="project" value="TreeGrafter"/>
</dbReference>
<keyword evidence="8" id="KW-0812">Transmembrane</keyword>
<keyword evidence="12" id="KW-0443">Lipid metabolism</keyword>
<evidence type="ECO:0000256" key="8">
    <source>
        <dbReference type="ARBA" id="ARBA00022692"/>
    </source>
</evidence>
<dbReference type="InterPro" id="IPR007130">
    <property type="entry name" value="DAGAT"/>
</dbReference>
<gene>
    <name evidence="16" type="ORF">CONCODRAFT_43747</name>
</gene>
<keyword evidence="6" id="KW-0444">Lipid biosynthesis</keyword>
<name>A0A137NUP6_CONC2</name>
<dbReference type="CDD" id="cd07987">
    <property type="entry name" value="LPLAT_MGAT-like"/>
    <property type="match status" value="1"/>
</dbReference>